<dbReference type="GO" id="GO:0016746">
    <property type="term" value="F:acyltransferase activity"/>
    <property type="evidence" value="ECO:0007669"/>
    <property type="project" value="UniProtKB-KW"/>
</dbReference>
<keyword evidence="2" id="KW-0449">Lipoprotein</keyword>
<protein>
    <submittedName>
        <fullName evidence="2">Apolipoprotein N-acyltransferase</fullName>
    </submittedName>
</protein>
<keyword evidence="1" id="KW-1133">Transmembrane helix</keyword>
<dbReference type="RefSeq" id="WP_116156943.1">
    <property type="nucleotide sequence ID" value="NZ_JACHJY010000002.1"/>
</dbReference>
<keyword evidence="1" id="KW-0812">Transmembrane</keyword>
<evidence type="ECO:0000313" key="2">
    <source>
        <dbReference type="EMBL" id="MBB4981003.1"/>
    </source>
</evidence>
<feature type="transmembrane region" description="Helical" evidence="1">
    <location>
        <begin position="18"/>
        <end position="39"/>
    </location>
</feature>
<dbReference type="Proteomes" id="UP000582643">
    <property type="component" value="Unassembled WGS sequence"/>
</dbReference>
<name>A0A7W7XBB5_9ACTN</name>
<proteinExistence type="predicted"/>
<sequence length="92" mass="10204">MALHRLQHHPVGPVRTRFWAETALGTLSGLLFLVTLVWRDWIELLFGVEPDAGSGALEWLIVAVTALVTVLCALGARMEWRRTHPAGAHALR</sequence>
<evidence type="ECO:0000256" key="1">
    <source>
        <dbReference type="SAM" id="Phobius"/>
    </source>
</evidence>
<keyword evidence="3" id="KW-1185">Reference proteome</keyword>
<keyword evidence="2" id="KW-0012">Acyltransferase</keyword>
<gene>
    <name evidence="2" type="ORF">GGE06_001911</name>
</gene>
<accession>A0A7W7XBB5</accession>
<reference evidence="2 3" key="1">
    <citation type="submission" date="2020-08" db="EMBL/GenBank/DDBJ databases">
        <title>Genomic Encyclopedia of Type Strains, Phase III (KMG-III): the genomes of soil and plant-associated and newly described type strains.</title>
        <authorList>
            <person name="Whitman W."/>
        </authorList>
    </citation>
    <scope>NUCLEOTIDE SEQUENCE [LARGE SCALE GENOMIC DNA]</scope>
    <source>
        <strain evidence="2 3">SFB5A</strain>
    </source>
</reference>
<dbReference type="EMBL" id="JACHJY010000002">
    <property type="protein sequence ID" value="MBB4981003.1"/>
    <property type="molecule type" value="Genomic_DNA"/>
</dbReference>
<keyword evidence="1" id="KW-0472">Membrane</keyword>
<keyword evidence="2" id="KW-0808">Transferase</keyword>
<comment type="caution">
    <text evidence="2">The sequence shown here is derived from an EMBL/GenBank/DDBJ whole genome shotgun (WGS) entry which is preliminary data.</text>
</comment>
<dbReference type="AlphaFoldDB" id="A0A7W7XBB5"/>
<organism evidence="2 3">
    <name type="scientific">Streptomyces nymphaeiformis</name>
    <dbReference type="NCBI Taxonomy" id="2663842"/>
    <lineage>
        <taxon>Bacteria</taxon>
        <taxon>Bacillati</taxon>
        <taxon>Actinomycetota</taxon>
        <taxon>Actinomycetes</taxon>
        <taxon>Kitasatosporales</taxon>
        <taxon>Streptomycetaceae</taxon>
        <taxon>Streptomyces</taxon>
    </lineage>
</organism>
<feature type="transmembrane region" description="Helical" evidence="1">
    <location>
        <begin position="59"/>
        <end position="76"/>
    </location>
</feature>
<evidence type="ECO:0000313" key="3">
    <source>
        <dbReference type="Proteomes" id="UP000582643"/>
    </source>
</evidence>